<dbReference type="RefSeq" id="XP_016984774.1">
    <property type="nucleotide sequence ID" value="XM_017129285.1"/>
</dbReference>
<dbReference type="SMART" id="SM00034">
    <property type="entry name" value="CLECT"/>
    <property type="match status" value="1"/>
</dbReference>
<evidence type="ECO:0000313" key="2">
    <source>
        <dbReference type="RefSeq" id="XP_016984774.1"/>
    </source>
</evidence>
<dbReference type="SUPFAM" id="SSF56436">
    <property type="entry name" value="C-type lectin-like"/>
    <property type="match status" value="1"/>
</dbReference>
<accession>A0A6P4F6U8</accession>
<dbReference type="Gene3D" id="3.10.100.10">
    <property type="entry name" value="Mannose-Binding Protein A, subunit A"/>
    <property type="match status" value="1"/>
</dbReference>
<dbReference type="OMA" id="DREVYWL"/>
<dbReference type="InterPro" id="IPR016186">
    <property type="entry name" value="C-type_lectin-like/link_sf"/>
</dbReference>
<feature type="domain" description="C-type lectin" evidence="1">
    <location>
        <begin position="63"/>
        <end position="177"/>
    </location>
</feature>
<dbReference type="PANTHER" id="PTHR22803">
    <property type="entry name" value="MANNOSE, PHOSPHOLIPASE, LECTIN RECEPTOR RELATED"/>
    <property type="match status" value="1"/>
</dbReference>
<sequence>MLNQIADHQAEWDVCEKSKLSDVQVGQSRIESQLKDLQAKLSSNENWPEPKTDVTIPPNFTKIGSNFYHIENATRQNWYGAANMCRRMGAHLASIQNYDEQSGIESHLKDREVYWLDTTDLATEGQFVHSSSGKRANYLRWGYGEPDNYQNLQHCNFLYNGYYYDSHCNTKSLYICQAGHGN</sequence>
<proteinExistence type="predicted"/>
<reference evidence="2" key="1">
    <citation type="submission" date="2025-08" db="UniProtKB">
        <authorList>
            <consortium name="RefSeq"/>
        </authorList>
    </citation>
    <scope>IDENTIFICATION</scope>
</reference>
<name>A0A6P4F6U8_DRORH</name>
<gene>
    <name evidence="2" type="primary">LOC108048545</name>
</gene>
<dbReference type="InterPro" id="IPR050111">
    <property type="entry name" value="C-type_lectin/snaclec_domain"/>
</dbReference>
<dbReference type="PROSITE" id="PS50041">
    <property type="entry name" value="C_TYPE_LECTIN_2"/>
    <property type="match status" value="1"/>
</dbReference>
<dbReference type="InterPro" id="IPR001304">
    <property type="entry name" value="C-type_lectin-like"/>
</dbReference>
<protein>
    <submittedName>
        <fullName evidence="2">Perlucin-like</fullName>
    </submittedName>
</protein>
<evidence type="ECO:0000259" key="1">
    <source>
        <dbReference type="PROSITE" id="PS50041"/>
    </source>
</evidence>
<dbReference type="OrthoDB" id="7950296at2759"/>
<dbReference type="CDD" id="cd00037">
    <property type="entry name" value="CLECT"/>
    <property type="match status" value="1"/>
</dbReference>
<dbReference type="AlphaFoldDB" id="A0A6P4F6U8"/>
<dbReference type="InterPro" id="IPR016187">
    <property type="entry name" value="CTDL_fold"/>
</dbReference>
<dbReference type="Pfam" id="PF00059">
    <property type="entry name" value="Lectin_C"/>
    <property type="match status" value="1"/>
</dbReference>
<organism evidence="2">
    <name type="scientific">Drosophila rhopaloa</name>
    <name type="common">Fruit fly</name>
    <dbReference type="NCBI Taxonomy" id="1041015"/>
    <lineage>
        <taxon>Eukaryota</taxon>
        <taxon>Metazoa</taxon>
        <taxon>Ecdysozoa</taxon>
        <taxon>Arthropoda</taxon>
        <taxon>Hexapoda</taxon>
        <taxon>Insecta</taxon>
        <taxon>Pterygota</taxon>
        <taxon>Neoptera</taxon>
        <taxon>Endopterygota</taxon>
        <taxon>Diptera</taxon>
        <taxon>Brachycera</taxon>
        <taxon>Muscomorpha</taxon>
        <taxon>Ephydroidea</taxon>
        <taxon>Drosophilidae</taxon>
        <taxon>Drosophila</taxon>
        <taxon>Sophophora</taxon>
    </lineage>
</organism>